<evidence type="ECO:0000313" key="3">
    <source>
        <dbReference type="Proteomes" id="UP000018747"/>
    </source>
</evidence>
<evidence type="ECO:0000313" key="2">
    <source>
        <dbReference type="EMBL" id="EQA64420.1"/>
    </source>
</evidence>
<dbReference type="PANTHER" id="PTHR43555">
    <property type="entry name" value="PHOSPHORIBOSYLFORMYLGLYCINAMIDINE SYNTHASE SUBUNIT PURL"/>
    <property type="match status" value="1"/>
</dbReference>
<reference evidence="2" key="1">
    <citation type="submission" date="2013-05" db="EMBL/GenBank/DDBJ databases">
        <authorList>
            <person name="Harkins D.M."/>
            <person name="Durkin A.S."/>
            <person name="Brinkac L.M."/>
            <person name="Haft D.H."/>
            <person name="Selengut J.D."/>
            <person name="Sanka R."/>
            <person name="DePew J."/>
            <person name="Purushe J."/>
            <person name="Hartskeerl R.A."/>
            <person name="Ahmed A."/>
            <person name="van der Linden H."/>
            <person name="Goris M.G.A."/>
            <person name="Vinetz J.M."/>
            <person name="Sutton G.G."/>
            <person name="Nierman W.C."/>
            <person name="Fouts D.E."/>
        </authorList>
    </citation>
    <scope>NUCLEOTIDE SEQUENCE [LARGE SCALE GENOMIC DNA]</scope>
    <source>
        <strain evidence="2">L 60</strain>
    </source>
</reference>
<sequence length="120" mass="12993">MNEKGALKSARDLSLGGIGIALSKTVLFSGLGIDADLTAFKQNRLDLTLFGESSTTVLVGFDSSWKEKIRKQTEEKGLKFYPIGKTTSFGVLKLKDIGVEISFSELNGPYEKGLEAVFAL</sequence>
<proteinExistence type="predicted"/>
<dbReference type="InterPro" id="IPR010918">
    <property type="entry name" value="PurM-like_C_dom"/>
</dbReference>
<dbReference type="AlphaFoldDB" id="V6I2H2"/>
<dbReference type="PANTHER" id="PTHR43555:SF1">
    <property type="entry name" value="PHOSPHORIBOSYLFORMYLGLYCINAMIDINE SYNTHASE SUBUNIT PURL"/>
    <property type="match status" value="1"/>
</dbReference>
<accession>V6I2H2</accession>
<dbReference type="Proteomes" id="UP000018747">
    <property type="component" value="Unassembled WGS sequence"/>
</dbReference>
<evidence type="ECO:0000259" key="1">
    <source>
        <dbReference type="Pfam" id="PF02769"/>
    </source>
</evidence>
<dbReference type="InterPro" id="IPR036676">
    <property type="entry name" value="PurM-like_C_sf"/>
</dbReference>
<gene>
    <name evidence="2" type="ORF">LEP1GSC062_0374</name>
</gene>
<dbReference type="Gene3D" id="3.90.650.10">
    <property type="entry name" value="PurM-like C-terminal domain"/>
    <property type="match status" value="1"/>
</dbReference>
<dbReference type="Pfam" id="PF02769">
    <property type="entry name" value="AIRS_C"/>
    <property type="match status" value="1"/>
</dbReference>
<dbReference type="SUPFAM" id="SSF56042">
    <property type="entry name" value="PurM C-terminal domain-like"/>
    <property type="match status" value="1"/>
</dbReference>
<keyword evidence="3" id="KW-1185">Reference proteome</keyword>
<dbReference type="GO" id="GO:0004642">
    <property type="term" value="F:phosphoribosylformylglycinamidine synthase activity"/>
    <property type="evidence" value="ECO:0007669"/>
    <property type="project" value="InterPro"/>
</dbReference>
<comment type="caution">
    <text evidence="2">The sequence shown here is derived from an EMBL/GenBank/DDBJ whole genome shotgun (WGS) entry which is preliminary data.</text>
</comment>
<feature type="domain" description="PurM-like C-terminal" evidence="1">
    <location>
        <begin position="4"/>
        <end position="90"/>
    </location>
</feature>
<dbReference type="InterPro" id="IPR010074">
    <property type="entry name" value="PRibForGlyAmidine_synth_PurL"/>
</dbReference>
<protein>
    <recommendedName>
        <fullName evidence="1">PurM-like C-terminal domain-containing protein</fullName>
    </recommendedName>
</protein>
<organism evidence="2 3">
    <name type="scientific">Leptospira alexanderi serovar Manhao 3 str. L 60</name>
    <dbReference type="NCBI Taxonomy" id="1049759"/>
    <lineage>
        <taxon>Bacteria</taxon>
        <taxon>Pseudomonadati</taxon>
        <taxon>Spirochaetota</taxon>
        <taxon>Spirochaetia</taxon>
        <taxon>Leptospirales</taxon>
        <taxon>Leptospiraceae</taxon>
        <taxon>Leptospira</taxon>
    </lineage>
</organism>
<dbReference type="GO" id="GO:0006189">
    <property type="term" value="P:'de novo' IMP biosynthetic process"/>
    <property type="evidence" value="ECO:0007669"/>
    <property type="project" value="InterPro"/>
</dbReference>
<name>V6I2H2_9LEPT</name>
<dbReference type="EMBL" id="AHMT02000005">
    <property type="protein sequence ID" value="EQA64420.1"/>
    <property type="molecule type" value="Genomic_DNA"/>
</dbReference>